<evidence type="ECO:0000256" key="2">
    <source>
        <dbReference type="ARBA" id="ARBA00022737"/>
    </source>
</evidence>
<dbReference type="STRING" id="1314781.A0A166BCG3"/>
<dbReference type="CDD" id="cd00200">
    <property type="entry name" value="WD40"/>
    <property type="match status" value="1"/>
</dbReference>
<evidence type="ECO:0000256" key="1">
    <source>
        <dbReference type="ARBA" id="ARBA00022574"/>
    </source>
</evidence>
<dbReference type="PROSITE" id="PS50011">
    <property type="entry name" value="PROTEIN_KINASE_DOM"/>
    <property type="match status" value="1"/>
</dbReference>
<protein>
    <submittedName>
        <fullName evidence="5">WD40 repeat-like protein</fullName>
    </submittedName>
</protein>
<accession>A0A166BCG3</accession>
<dbReference type="Gene3D" id="2.130.10.10">
    <property type="entry name" value="YVTN repeat-like/Quinoprotein amine dehydrogenase"/>
    <property type="match status" value="3"/>
</dbReference>
<sequence>MEPSTFTTTAAVVGTYRWMAPELILDDNARHSYESDIWACGCLIIEVQSTAPPYHHLKSDRHVILALSRNEIPLRPESMPDFLWLLVLVCCKIDPTERLPVSVLHALLEAEFYTRGGSRKARFPDLTEWRVRPASLDLLKPAPELRRIGQNLRSRLLYWPQSRREWNQHHYFTPSTLRSLAHVLSEPMEDFMSTFGSACVGTLLGHGEPVRCVAWFPTGDRIVFGARTVSVIDVPTGRILWTANHPRRNVIAIAISPTGHVVASCTLDCWVGLWDATTGEALHVLRGHTHLVSSISFSPDGSMLASGSEDRTIRFWSTATGETALALIVYDYPITSVAFSPDGARLASTSTDGTVSIWDPLTGDRLMNALDPDEDEIGPLYRVAFSPDGRRVATTGMDKALRLWDTSSVQLNRGPVKGHWQRITSIAYSPDGTRIASSSEDESIRLWDARTGEVVGRPLVGHCDTVNSVAYSPDGRWLASASDDGTIRLWDATDSWLRTEWDS</sequence>
<evidence type="ECO:0000313" key="5">
    <source>
        <dbReference type="EMBL" id="KZV99909.1"/>
    </source>
</evidence>
<dbReference type="Pfam" id="PF00400">
    <property type="entry name" value="WD40"/>
    <property type="match status" value="7"/>
</dbReference>
<keyword evidence="2" id="KW-0677">Repeat</keyword>
<dbReference type="PANTHER" id="PTHR19879">
    <property type="entry name" value="TRANSCRIPTION INITIATION FACTOR TFIID"/>
    <property type="match status" value="1"/>
</dbReference>
<dbReference type="GO" id="GO:0005524">
    <property type="term" value="F:ATP binding"/>
    <property type="evidence" value="ECO:0007669"/>
    <property type="project" value="InterPro"/>
</dbReference>
<feature type="repeat" description="WD" evidence="3">
    <location>
        <begin position="327"/>
        <end position="368"/>
    </location>
</feature>
<dbReference type="PRINTS" id="PR00320">
    <property type="entry name" value="GPROTEINBRPT"/>
</dbReference>
<dbReference type="Proteomes" id="UP000077266">
    <property type="component" value="Unassembled WGS sequence"/>
</dbReference>
<dbReference type="Pfam" id="PF00069">
    <property type="entry name" value="Pkinase"/>
    <property type="match status" value="1"/>
</dbReference>
<dbReference type="InterPro" id="IPR036322">
    <property type="entry name" value="WD40_repeat_dom_sf"/>
</dbReference>
<name>A0A166BCG3_EXIGL</name>
<dbReference type="PROSITE" id="PS00678">
    <property type="entry name" value="WD_REPEATS_1"/>
    <property type="match status" value="2"/>
</dbReference>
<feature type="domain" description="Protein kinase" evidence="4">
    <location>
        <begin position="1"/>
        <end position="108"/>
    </location>
</feature>
<gene>
    <name evidence="5" type="ORF">EXIGLDRAFT_198644</name>
</gene>
<dbReference type="GO" id="GO:0004672">
    <property type="term" value="F:protein kinase activity"/>
    <property type="evidence" value="ECO:0007669"/>
    <property type="project" value="InterPro"/>
</dbReference>
<dbReference type="InterPro" id="IPR020472">
    <property type="entry name" value="WD40_PAC1"/>
</dbReference>
<dbReference type="PROSITE" id="PS50294">
    <property type="entry name" value="WD_REPEATS_REGION"/>
    <property type="match status" value="5"/>
</dbReference>
<evidence type="ECO:0000259" key="4">
    <source>
        <dbReference type="PROSITE" id="PS50011"/>
    </source>
</evidence>
<feature type="repeat" description="WD" evidence="3">
    <location>
        <begin position="383"/>
        <end position="408"/>
    </location>
</feature>
<dbReference type="InterPro" id="IPR019775">
    <property type="entry name" value="WD40_repeat_CS"/>
</dbReference>
<feature type="repeat" description="WD" evidence="3">
    <location>
        <begin position="285"/>
        <end position="326"/>
    </location>
</feature>
<dbReference type="SMART" id="SM00320">
    <property type="entry name" value="WD40"/>
    <property type="match status" value="7"/>
</dbReference>
<dbReference type="InParanoid" id="A0A166BCG3"/>
<dbReference type="OrthoDB" id="340259at2759"/>
<proteinExistence type="predicted"/>
<evidence type="ECO:0000256" key="3">
    <source>
        <dbReference type="PROSITE-ProRule" id="PRU00221"/>
    </source>
</evidence>
<dbReference type="PANTHER" id="PTHR19879:SF9">
    <property type="entry name" value="TRANSCRIPTION INITIATION FACTOR TFIID SUBUNIT 5"/>
    <property type="match status" value="1"/>
</dbReference>
<feature type="repeat" description="WD" evidence="3">
    <location>
        <begin position="243"/>
        <end position="284"/>
    </location>
</feature>
<keyword evidence="1 3" id="KW-0853">WD repeat</keyword>
<feature type="repeat" description="WD" evidence="3">
    <location>
        <begin position="416"/>
        <end position="457"/>
    </location>
</feature>
<dbReference type="SUPFAM" id="SSF50978">
    <property type="entry name" value="WD40 repeat-like"/>
    <property type="match status" value="1"/>
</dbReference>
<dbReference type="InterPro" id="IPR000719">
    <property type="entry name" value="Prot_kinase_dom"/>
</dbReference>
<organism evidence="5 6">
    <name type="scientific">Exidia glandulosa HHB12029</name>
    <dbReference type="NCBI Taxonomy" id="1314781"/>
    <lineage>
        <taxon>Eukaryota</taxon>
        <taxon>Fungi</taxon>
        <taxon>Dikarya</taxon>
        <taxon>Basidiomycota</taxon>
        <taxon>Agaricomycotina</taxon>
        <taxon>Agaricomycetes</taxon>
        <taxon>Auriculariales</taxon>
        <taxon>Exidiaceae</taxon>
        <taxon>Exidia</taxon>
    </lineage>
</organism>
<reference evidence="5 6" key="1">
    <citation type="journal article" date="2016" name="Mol. Biol. Evol.">
        <title>Comparative Genomics of Early-Diverging Mushroom-Forming Fungi Provides Insights into the Origins of Lignocellulose Decay Capabilities.</title>
        <authorList>
            <person name="Nagy L.G."/>
            <person name="Riley R."/>
            <person name="Tritt A."/>
            <person name="Adam C."/>
            <person name="Daum C."/>
            <person name="Floudas D."/>
            <person name="Sun H."/>
            <person name="Yadav J.S."/>
            <person name="Pangilinan J."/>
            <person name="Larsson K.H."/>
            <person name="Matsuura K."/>
            <person name="Barry K."/>
            <person name="Labutti K."/>
            <person name="Kuo R."/>
            <person name="Ohm R.A."/>
            <person name="Bhattacharya S.S."/>
            <person name="Shirouzu T."/>
            <person name="Yoshinaga Y."/>
            <person name="Martin F.M."/>
            <person name="Grigoriev I.V."/>
            <person name="Hibbett D.S."/>
        </authorList>
    </citation>
    <scope>NUCLEOTIDE SEQUENCE [LARGE SCALE GENOMIC DNA]</scope>
    <source>
        <strain evidence="5 6">HHB12029</strain>
    </source>
</reference>
<dbReference type="PROSITE" id="PS50082">
    <property type="entry name" value="WD_REPEATS_2"/>
    <property type="match status" value="6"/>
</dbReference>
<dbReference type="InterPro" id="IPR011009">
    <property type="entry name" value="Kinase-like_dom_sf"/>
</dbReference>
<dbReference type="Gene3D" id="1.10.510.10">
    <property type="entry name" value="Transferase(Phosphotransferase) domain 1"/>
    <property type="match status" value="1"/>
</dbReference>
<dbReference type="AlphaFoldDB" id="A0A166BCG3"/>
<keyword evidence="6" id="KW-1185">Reference proteome</keyword>
<dbReference type="InterPro" id="IPR001680">
    <property type="entry name" value="WD40_rpt"/>
</dbReference>
<dbReference type="EMBL" id="KV425905">
    <property type="protein sequence ID" value="KZV99909.1"/>
    <property type="molecule type" value="Genomic_DNA"/>
</dbReference>
<dbReference type="SUPFAM" id="SSF56112">
    <property type="entry name" value="Protein kinase-like (PK-like)"/>
    <property type="match status" value="1"/>
</dbReference>
<feature type="repeat" description="WD" evidence="3">
    <location>
        <begin position="459"/>
        <end position="491"/>
    </location>
</feature>
<dbReference type="InterPro" id="IPR015943">
    <property type="entry name" value="WD40/YVTN_repeat-like_dom_sf"/>
</dbReference>
<evidence type="ECO:0000313" key="6">
    <source>
        <dbReference type="Proteomes" id="UP000077266"/>
    </source>
</evidence>